<name>A0A3N4HRM8_ASCIM</name>
<protein>
    <submittedName>
        <fullName evidence="2">Uncharacterized protein</fullName>
    </submittedName>
</protein>
<organism evidence="2 3">
    <name type="scientific">Ascobolus immersus RN42</name>
    <dbReference type="NCBI Taxonomy" id="1160509"/>
    <lineage>
        <taxon>Eukaryota</taxon>
        <taxon>Fungi</taxon>
        <taxon>Dikarya</taxon>
        <taxon>Ascomycota</taxon>
        <taxon>Pezizomycotina</taxon>
        <taxon>Pezizomycetes</taxon>
        <taxon>Pezizales</taxon>
        <taxon>Ascobolaceae</taxon>
        <taxon>Ascobolus</taxon>
    </lineage>
</organism>
<feature type="signal peptide" evidence="1">
    <location>
        <begin position="1"/>
        <end position="22"/>
    </location>
</feature>
<keyword evidence="3" id="KW-1185">Reference proteome</keyword>
<sequence length="157" mass="17438">MLSSIVSILSSLLLLIPILISAEEIEHICDDRYFEVYYSLREGCNYEASLNEFYTHLNDYAQNTNIWISNANFTGPSDDDGGSSLPANNAFFKEFSMLPGTLMSCYESSPRSAPLLELFPRTVVDERSCIAGACAFEAQSKAVVKCLTTAMYLKEIS</sequence>
<reference evidence="2 3" key="1">
    <citation type="journal article" date="2018" name="Nat. Ecol. Evol.">
        <title>Pezizomycetes genomes reveal the molecular basis of ectomycorrhizal truffle lifestyle.</title>
        <authorList>
            <person name="Murat C."/>
            <person name="Payen T."/>
            <person name="Noel B."/>
            <person name="Kuo A."/>
            <person name="Morin E."/>
            <person name="Chen J."/>
            <person name="Kohler A."/>
            <person name="Krizsan K."/>
            <person name="Balestrini R."/>
            <person name="Da Silva C."/>
            <person name="Montanini B."/>
            <person name="Hainaut M."/>
            <person name="Levati E."/>
            <person name="Barry K.W."/>
            <person name="Belfiori B."/>
            <person name="Cichocki N."/>
            <person name="Clum A."/>
            <person name="Dockter R.B."/>
            <person name="Fauchery L."/>
            <person name="Guy J."/>
            <person name="Iotti M."/>
            <person name="Le Tacon F."/>
            <person name="Lindquist E.A."/>
            <person name="Lipzen A."/>
            <person name="Malagnac F."/>
            <person name="Mello A."/>
            <person name="Molinier V."/>
            <person name="Miyauchi S."/>
            <person name="Poulain J."/>
            <person name="Riccioni C."/>
            <person name="Rubini A."/>
            <person name="Sitrit Y."/>
            <person name="Splivallo R."/>
            <person name="Traeger S."/>
            <person name="Wang M."/>
            <person name="Zifcakova L."/>
            <person name="Wipf D."/>
            <person name="Zambonelli A."/>
            <person name="Paolocci F."/>
            <person name="Nowrousian M."/>
            <person name="Ottonello S."/>
            <person name="Baldrian P."/>
            <person name="Spatafora J.W."/>
            <person name="Henrissat B."/>
            <person name="Nagy L.G."/>
            <person name="Aury J.M."/>
            <person name="Wincker P."/>
            <person name="Grigoriev I.V."/>
            <person name="Bonfante P."/>
            <person name="Martin F.M."/>
        </authorList>
    </citation>
    <scope>NUCLEOTIDE SEQUENCE [LARGE SCALE GENOMIC DNA]</scope>
    <source>
        <strain evidence="2 3">RN42</strain>
    </source>
</reference>
<evidence type="ECO:0000313" key="3">
    <source>
        <dbReference type="Proteomes" id="UP000275078"/>
    </source>
</evidence>
<dbReference type="Proteomes" id="UP000275078">
    <property type="component" value="Unassembled WGS sequence"/>
</dbReference>
<keyword evidence="1" id="KW-0732">Signal</keyword>
<dbReference type="EMBL" id="ML119783">
    <property type="protein sequence ID" value="RPA74691.1"/>
    <property type="molecule type" value="Genomic_DNA"/>
</dbReference>
<dbReference type="AlphaFoldDB" id="A0A3N4HRM8"/>
<accession>A0A3N4HRM8</accession>
<evidence type="ECO:0000313" key="2">
    <source>
        <dbReference type="EMBL" id="RPA74691.1"/>
    </source>
</evidence>
<gene>
    <name evidence="2" type="ORF">BJ508DRAFT_312662</name>
</gene>
<evidence type="ECO:0000256" key="1">
    <source>
        <dbReference type="SAM" id="SignalP"/>
    </source>
</evidence>
<feature type="chain" id="PRO_5018102261" evidence="1">
    <location>
        <begin position="23"/>
        <end position="157"/>
    </location>
</feature>
<proteinExistence type="predicted"/>